<evidence type="ECO:0008006" key="2">
    <source>
        <dbReference type="Google" id="ProtNLM"/>
    </source>
</evidence>
<proteinExistence type="predicted"/>
<dbReference type="OrthoDB" id="5039224at2759"/>
<protein>
    <recommendedName>
        <fullName evidence="2">F-box domain-containing protein</fullName>
    </recommendedName>
</protein>
<accession>X0BNX9</accession>
<reference evidence="1" key="1">
    <citation type="submission" date="2012-04" db="EMBL/GenBank/DDBJ databases">
        <title>The Genome Sequence of Fusarium oxysporum melonis.</title>
        <authorList>
            <consortium name="The Broad Institute Genome Sequencing Platform"/>
            <person name="Ma L.-J."/>
            <person name="Gale L.R."/>
            <person name="Schwartz D.C."/>
            <person name="Zhou S."/>
            <person name="Corby-Kistler H."/>
            <person name="Young S.K."/>
            <person name="Zeng Q."/>
            <person name="Gargeya S."/>
            <person name="Fitzgerald M."/>
            <person name="Haas B."/>
            <person name="Abouelleil A."/>
            <person name="Alvarado L."/>
            <person name="Arachchi H.M."/>
            <person name="Berlin A."/>
            <person name="Brown A."/>
            <person name="Chapman S.B."/>
            <person name="Chen Z."/>
            <person name="Dunbar C."/>
            <person name="Freedman E."/>
            <person name="Gearin G."/>
            <person name="Goldberg J."/>
            <person name="Griggs A."/>
            <person name="Gujja S."/>
            <person name="Heiman D."/>
            <person name="Howarth C."/>
            <person name="Larson L."/>
            <person name="Lui A."/>
            <person name="MacDonald P.J.P."/>
            <person name="Montmayeur A."/>
            <person name="Murphy C."/>
            <person name="Neiman D."/>
            <person name="Pearson M."/>
            <person name="Priest M."/>
            <person name="Roberts A."/>
            <person name="Saif S."/>
            <person name="Shea T."/>
            <person name="Shenoy N."/>
            <person name="Sisk P."/>
            <person name="Stolte C."/>
            <person name="Sykes S."/>
            <person name="Wortman J."/>
            <person name="Nusbaum C."/>
            <person name="Birren B."/>
        </authorList>
    </citation>
    <scope>NUCLEOTIDE SEQUENCE</scope>
    <source>
        <strain evidence="1">26406</strain>
    </source>
</reference>
<gene>
    <name evidence="1" type="ORF">FOMG_00341</name>
</gene>
<dbReference type="AlphaFoldDB" id="X0BNX9"/>
<organism evidence="1">
    <name type="scientific">Fusarium oxysporum f. sp. melonis 26406</name>
    <dbReference type="NCBI Taxonomy" id="1089452"/>
    <lineage>
        <taxon>Eukaryota</taxon>
        <taxon>Fungi</taxon>
        <taxon>Dikarya</taxon>
        <taxon>Ascomycota</taxon>
        <taxon>Pezizomycotina</taxon>
        <taxon>Sordariomycetes</taxon>
        <taxon>Hypocreomycetidae</taxon>
        <taxon>Hypocreales</taxon>
        <taxon>Nectriaceae</taxon>
        <taxon>Fusarium</taxon>
        <taxon>Fusarium oxysporum species complex</taxon>
    </lineage>
</organism>
<reference evidence="1" key="2">
    <citation type="submission" date="2012-05" db="EMBL/GenBank/DDBJ databases">
        <title>Annotation of the Genome Sequence of Fusarium oxysporum f. sp. melonis 26406.</title>
        <authorList>
            <consortium name="The Broad Institute Genomics Platform"/>
            <person name="Ma L.-J."/>
            <person name="Corby-Kistler H."/>
            <person name="Broz K."/>
            <person name="Gale L.R."/>
            <person name="Jonkers W."/>
            <person name="O'Donnell K."/>
            <person name="Ploetz R."/>
            <person name="Steinberg C."/>
            <person name="Schwartz D.C."/>
            <person name="VanEtten H."/>
            <person name="Zhou S."/>
            <person name="Young S.K."/>
            <person name="Zeng Q."/>
            <person name="Gargeya S."/>
            <person name="Fitzgerald M."/>
            <person name="Abouelleil A."/>
            <person name="Alvarado L."/>
            <person name="Chapman S.B."/>
            <person name="Gainer-Dewar J."/>
            <person name="Goldberg J."/>
            <person name="Griggs A."/>
            <person name="Gujja S."/>
            <person name="Hansen M."/>
            <person name="Howarth C."/>
            <person name="Imamovic A."/>
            <person name="Ireland A."/>
            <person name="Larimer J."/>
            <person name="McCowan C."/>
            <person name="Murphy C."/>
            <person name="Pearson M."/>
            <person name="Poon T.W."/>
            <person name="Priest M."/>
            <person name="Roberts A."/>
            <person name="Saif S."/>
            <person name="Shea T."/>
            <person name="Sykes S."/>
            <person name="Wortman J."/>
            <person name="Nusbaum C."/>
            <person name="Birren B."/>
        </authorList>
    </citation>
    <scope>NUCLEOTIDE SEQUENCE</scope>
    <source>
        <strain evidence="1">26406</strain>
    </source>
</reference>
<dbReference type="EMBL" id="JH659329">
    <property type="protein sequence ID" value="EXK46666.1"/>
    <property type="molecule type" value="Genomic_DNA"/>
</dbReference>
<dbReference type="VEuPathDB" id="FungiDB:FOMG_00341"/>
<dbReference type="HOGENOM" id="CLU_548647_0_0_1"/>
<sequence length="588" mass="67723">MFSSLQETRTASSFSETIISKVFRATTVMSSQQNSPTSASGSGSGPIPRNTLLGLPEELQALIVDIIDKGGDTNVDTLCRLTLTCTHMYRIARSYVFRAKDFRVFRRAVESAYVPMMRLCEEHGAAPVEITWPVRPSWREYRPIDALLLNLDERPDSRRSEQLQNRIRVSVYEALKWLLGKGADAEANLVSESFNGFRYERLDMGLGHMPTRLLKQLQISIGRPGVEMYLNMIELLSSHGFPNPTRSNALDSVLATDVVPFYHAASDWADTHPYPFVDGAITETYFTESPIDLALKSHIPPRLLELILKEYASRGVSLLTVYDECPEGLKKTCKGKRPGRDDDWVGVSSIGTLIGTLHADLHSTSATRWKASYHGEVADIFRQKLDIMVEYEMVDVVEEALLKSILGALYIITAQISATRRGRPAQFKRSWVTLCEAVRPYCTNEYDLLYDINGTIIRNGPGRVHEFAIDTRWNPWYMWFVWSDACRRLKLTKQKISETDFSENRRFFWQKCHGYEIEFILGYFDRDKVQPWYDIDVDEWCRKMLEAFTKDGVRTDLQDDVRSWCESMQEEYDEESIYLEWWKQLTRT</sequence>
<dbReference type="Proteomes" id="UP000030703">
    <property type="component" value="Unassembled WGS sequence"/>
</dbReference>
<name>X0BNX9_FUSOX</name>
<evidence type="ECO:0000313" key="1">
    <source>
        <dbReference type="EMBL" id="EXK46666.1"/>
    </source>
</evidence>